<evidence type="ECO:0000259" key="4">
    <source>
        <dbReference type="Pfam" id="PF04127"/>
    </source>
</evidence>
<dbReference type="HAMAP" id="MF_02225">
    <property type="entry name" value="CoaBC"/>
    <property type="match status" value="1"/>
</dbReference>
<keyword evidence="1" id="KW-0210">Decarboxylase</keyword>
<evidence type="ECO:0000256" key="1">
    <source>
        <dbReference type="ARBA" id="ARBA00022793"/>
    </source>
</evidence>
<dbReference type="EMBL" id="CAEZZJ010000139">
    <property type="protein sequence ID" value="CAB4763797.1"/>
    <property type="molecule type" value="Genomic_DNA"/>
</dbReference>
<protein>
    <submittedName>
        <fullName evidence="5">Unannotated protein</fullName>
    </submittedName>
</protein>
<dbReference type="GO" id="GO:0004632">
    <property type="term" value="F:phosphopantothenate--cysteine ligase activity"/>
    <property type="evidence" value="ECO:0007669"/>
    <property type="project" value="InterPro"/>
</dbReference>
<dbReference type="GO" id="GO:0015941">
    <property type="term" value="P:pantothenate catabolic process"/>
    <property type="evidence" value="ECO:0007669"/>
    <property type="project" value="InterPro"/>
</dbReference>
<evidence type="ECO:0000259" key="3">
    <source>
        <dbReference type="Pfam" id="PF02441"/>
    </source>
</evidence>
<feature type="domain" description="DNA/pantothenate metabolism flavoprotein C-terminal" evidence="4">
    <location>
        <begin position="185"/>
        <end position="391"/>
    </location>
</feature>
<dbReference type="InterPro" id="IPR007085">
    <property type="entry name" value="DNA/pantothenate-metab_flavo_C"/>
</dbReference>
<sequence length="396" mass="42019">MTLQGRELILGVGGGISAYKSADLLRRLQDVGFVVSVMPTRASLNFVGAATWEALSGQPVAVNLWNKVHEVPHIKAARSAHVMVIAPATADLIAKIANGICDDLLTNTISASSTPIILVPAMHPEMWGNPSTVENVAKLRSRGHLVIEPDEGRMTGDDFGVGRYPEVSRIISEISSFLELKSDFQGKKVLITAGGTREAIDAVRYIGNISSGKQGYSLAKAARNRGAEVVLISANTNLSPIAGVRTIDVTSTSEMRAALATEFASCDALFMAAAVADARPKTNNEGKIKKADLKSIELELNPDLIAEISTLAKTSQVLIAFAAETGDLDLAAAKAKLVQKGAQLLYLNNVSKGAIFGSDRTSGFIIDGNSLQIECPDQNKDTLSDLLLDQVRVKLG</sequence>
<dbReference type="InterPro" id="IPR003382">
    <property type="entry name" value="Flavoprotein"/>
</dbReference>
<dbReference type="PANTHER" id="PTHR14359:SF6">
    <property type="entry name" value="PHOSPHOPANTOTHENOYLCYSTEINE DECARBOXYLASE"/>
    <property type="match status" value="1"/>
</dbReference>
<dbReference type="GO" id="GO:0010181">
    <property type="term" value="F:FMN binding"/>
    <property type="evidence" value="ECO:0007669"/>
    <property type="project" value="InterPro"/>
</dbReference>
<feature type="domain" description="Flavoprotein" evidence="3">
    <location>
        <begin position="7"/>
        <end position="175"/>
    </location>
</feature>
<reference evidence="5" key="1">
    <citation type="submission" date="2020-05" db="EMBL/GenBank/DDBJ databases">
        <authorList>
            <person name="Chiriac C."/>
            <person name="Salcher M."/>
            <person name="Ghai R."/>
            <person name="Kavagutti S V."/>
        </authorList>
    </citation>
    <scope>NUCLEOTIDE SEQUENCE</scope>
</reference>
<evidence type="ECO:0000313" key="5">
    <source>
        <dbReference type="EMBL" id="CAB4763797.1"/>
    </source>
</evidence>
<keyword evidence="2" id="KW-0456">Lyase</keyword>
<gene>
    <name evidence="5" type="ORF">UFOPK2852_00961</name>
</gene>
<dbReference type="Pfam" id="PF04127">
    <property type="entry name" value="DFP"/>
    <property type="match status" value="1"/>
</dbReference>
<dbReference type="InterPro" id="IPR005252">
    <property type="entry name" value="CoaBC"/>
</dbReference>
<dbReference type="PANTHER" id="PTHR14359">
    <property type="entry name" value="HOMO-OLIGOMERIC FLAVIN CONTAINING CYS DECARBOXYLASE FAMILY"/>
    <property type="match status" value="1"/>
</dbReference>
<accession>A0A6J6UZP3</accession>
<dbReference type="NCBIfam" id="TIGR00521">
    <property type="entry name" value="coaBC_dfp"/>
    <property type="match status" value="1"/>
</dbReference>
<dbReference type="SUPFAM" id="SSF102645">
    <property type="entry name" value="CoaB-like"/>
    <property type="match status" value="1"/>
</dbReference>
<dbReference type="SUPFAM" id="SSF52507">
    <property type="entry name" value="Homo-oligomeric flavin-containing Cys decarboxylases, HFCD"/>
    <property type="match status" value="1"/>
</dbReference>
<proteinExistence type="inferred from homology"/>
<name>A0A6J6UZP3_9ZZZZ</name>
<dbReference type="Gene3D" id="3.40.50.1950">
    <property type="entry name" value="Flavin prenyltransferase-like"/>
    <property type="match status" value="1"/>
</dbReference>
<dbReference type="GO" id="GO:0071513">
    <property type="term" value="C:phosphopantothenoylcysteine decarboxylase complex"/>
    <property type="evidence" value="ECO:0007669"/>
    <property type="project" value="TreeGrafter"/>
</dbReference>
<dbReference type="GO" id="GO:0004633">
    <property type="term" value="F:phosphopantothenoylcysteine decarboxylase activity"/>
    <property type="evidence" value="ECO:0007669"/>
    <property type="project" value="InterPro"/>
</dbReference>
<evidence type="ECO:0000256" key="2">
    <source>
        <dbReference type="ARBA" id="ARBA00023239"/>
    </source>
</evidence>
<dbReference type="GO" id="GO:0015937">
    <property type="term" value="P:coenzyme A biosynthetic process"/>
    <property type="evidence" value="ECO:0007669"/>
    <property type="project" value="InterPro"/>
</dbReference>
<dbReference type="Pfam" id="PF02441">
    <property type="entry name" value="Flavoprotein"/>
    <property type="match status" value="1"/>
</dbReference>
<dbReference type="InterPro" id="IPR035929">
    <property type="entry name" value="CoaB-like_sf"/>
</dbReference>
<dbReference type="Gene3D" id="3.40.50.10300">
    <property type="entry name" value="CoaB-like"/>
    <property type="match status" value="1"/>
</dbReference>
<dbReference type="AlphaFoldDB" id="A0A6J6UZP3"/>
<dbReference type="InterPro" id="IPR036551">
    <property type="entry name" value="Flavin_trans-like"/>
</dbReference>
<organism evidence="5">
    <name type="scientific">freshwater metagenome</name>
    <dbReference type="NCBI Taxonomy" id="449393"/>
    <lineage>
        <taxon>unclassified sequences</taxon>
        <taxon>metagenomes</taxon>
        <taxon>ecological metagenomes</taxon>
    </lineage>
</organism>